<dbReference type="EMBL" id="SNRW01008272">
    <property type="protein sequence ID" value="KAA6379783.1"/>
    <property type="molecule type" value="Genomic_DNA"/>
</dbReference>
<comment type="caution">
    <text evidence="1">The sequence shown here is derived from an EMBL/GenBank/DDBJ whole genome shotgun (WGS) entry which is preliminary data.</text>
</comment>
<gene>
    <name evidence="1" type="ORF">EZS28_024688</name>
</gene>
<accession>A0A5J4VB73</accession>
<protein>
    <submittedName>
        <fullName evidence="1">Uncharacterized protein</fullName>
    </submittedName>
</protein>
<proteinExistence type="predicted"/>
<dbReference type="AlphaFoldDB" id="A0A5J4VB73"/>
<dbReference type="Proteomes" id="UP000324800">
    <property type="component" value="Unassembled WGS sequence"/>
</dbReference>
<sequence>MAERGQLPLFAPTQLSAANLANFDFAAEQLRLRSDPSQLQQGINQNYRSQAPYVMNSANVFSDFKPEGNSQLYSTPQRRLKIAPSSGEYKQQKDASFEFVDSDLYQDKDDNDNIADDVQMPIQTQQKVHFIDNKPQSSIIGKDI</sequence>
<reference evidence="1 2" key="1">
    <citation type="submission" date="2019-03" db="EMBL/GenBank/DDBJ databases">
        <title>Single cell metagenomics reveals metabolic interactions within the superorganism composed of flagellate Streblomastix strix and complex community of Bacteroidetes bacteria on its surface.</title>
        <authorList>
            <person name="Treitli S.C."/>
            <person name="Kolisko M."/>
            <person name="Husnik F."/>
            <person name="Keeling P."/>
            <person name="Hampl V."/>
        </authorList>
    </citation>
    <scope>NUCLEOTIDE SEQUENCE [LARGE SCALE GENOMIC DNA]</scope>
    <source>
        <strain evidence="1">ST1C</strain>
    </source>
</reference>
<organism evidence="1 2">
    <name type="scientific">Streblomastix strix</name>
    <dbReference type="NCBI Taxonomy" id="222440"/>
    <lineage>
        <taxon>Eukaryota</taxon>
        <taxon>Metamonada</taxon>
        <taxon>Preaxostyla</taxon>
        <taxon>Oxymonadida</taxon>
        <taxon>Streblomastigidae</taxon>
        <taxon>Streblomastix</taxon>
    </lineage>
</organism>
<evidence type="ECO:0000313" key="2">
    <source>
        <dbReference type="Proteomes" id="UP000324800"/>
    </source>
</evidence>
<evidence type="ECO:0000313" key="1">
    <source>
        <dbReference type="EMBL" id="KAA6379783.1"/>
    </source>
</evidence>
<name>A0A5J4VB73_9EUKA</name>